<name>A0A5C8NI02_9ACTN</name>
<dbReference type="EMBL" id="VDUX01000004">
    <property type="protein sequence ID" value="TXL60948.1"/>
    <property type="molecule type" value="Genomic_DNA"/>
</dbReference>
<evidence type="ECO:0000313" key="1">
    <source>
        <dbReference type="EMBL" id="TXL60948.1"/>
    </source>
</evidence>
<comment type="caution">
    <text evidence="1">The sequence shown here is derived from an EMBL/GenBank/DDBJ whole genome shotgun (WGS) entry which is preliminary data.</text>
</comment>
<gene>
    <name evidence="1" type="ORF">FHP06_09130</name>
</gene>
<accession>A0A5C8NI02</accession>
<dbReference type="Proteomes" id="UP000321571">
    <property type="component" value="Unassembled WGS sequence"/>
</dbReference>
<reference evidence="1 2" key="1">
    <citation type="submission" date="2019-06" db="EMBL/GenBank/DDBJ databases">
        <title>Aeromicrobium sp. nov., isolated from a maize field.</title>
        <authorList>
            <person name="Lin S.-Y."/>
            <person name="Tsai C.-F."/>
            <person name="Young C.-C."/>
        </authorList>
    </citation>
    <scope>NUCLEOTIDE SEQUENCE [LARGE SCALE GENOMIC DNA]</scope>
    <source>
        <strain evidence="1 2">CC-CFT486</strain>
    </source>
</reference>
<proteinExistence type="predicted"/>
<dbReference type="InterPro" id="IPR021202">
    <property type="entry name" value="Rv3654c-like"/>
</dbReference>
<organism evidence="1 2">
    <name type="scientific">Aeromicrobium terrae</name>
    <dbReference type="NCBI Taxonomy" id="2498846"/>
    <lineage>
        <taxon>Bacteria</taxon>
        <taxon>Bacillati</taxon>
        <taxon>Actinomycetota</taxon>
        <taxon>Actinomycetes</taxon>
        <taxon>Propionibacteriales</taxon>
        <taxon>Nocardioidaceae</taxon>
        <taxon>Aeromicrobium</taxon>
    </lineage>
</organism>
<dbReference type="AlphaFoldDB" id="A0A5C8NI02"/>
<sequence length="115" mass="12011">MTAHAVWVGAALCAVAVIMTQVAVAVRVHHQATSAADLAALAGSRAASAGRDGCAAARDVARRNGARLVRCRMDLGVATVTARRETDRWWGRVWTFEVDARAAPADYVPAGAAGR</sequence>
<dbReference type="OrthoDB" id="3748703at2"/>
<evidence type="ECO:0008006" key="3">
    <source>
        <dbReference type="Google" id="ProtNLM"/>
    </source>
</evidence>
<protein>
    <recommendedName>
        <fullName evidence="3">Flp pilus-assembly TadE/G-like family protein</fullName>
    </recommendedName>
</protein>
<dbReference type="NCBIfam" id="TIGR03816">
    <property type="entry name" value="tadE_like_DECH"/>
    <property type="match status" value="1"/>
</dbReference>
<evidence type="ECO:0000313" key="2">
    <source>
        <dbReference type="Proteomes" id="UP000321571"/>
    </source>
</evidence>
<keyword evidence="2" id="KW-1185">Reference proteome</keyword>